<keyword evidence="2" id="KW-0472">Membrane</keyword>
<feature type="compositionally biased region" description="Gly residues" evidence="1">
    <location>
        <begin position="1245"/>
        <end position="1257"/>
    </location>
</feature>
<feature type="domain" description="TRP C-terminal" evidence="3">
    <location>
        <begin position="122"/>
        <end position="602"/>
    </location>
</feature>
<accession>A0A9P5VHA1</accession>
<dbReference type="InterPro" id="IPR040241">
    <property type="entry name" value="TRP_Flc/Pkd2-like"/>
</dbReference>
<feature type="region of interest" description="Disordered" evidence="1">
    <location>
        <begin position="1174"/>
        <end position="1295"/>
    </location>
</feature>
<dbReference type="InterPro" id="IPR010308">
    <property type="entry name" value="TRP_C"/>
</dbReference>
<dbReference type="EMBL" id="JAAAUY010001199">
    <property type="protein sequence ID" value="KAF9323859.1"/>
    <property type="molecule type" value="Genomic_DNA"/>
</dbReference>
<keyword evidence="5" id="KW-1185">Reference proteome</keyword>
<evidence type="ECO:0000259" key="3">
    <source>
        <dbReference type="Pfam" id="PF06011"/>
    </source>
</evidence>
<feature type="region of interest" description="Disordered" evidence="1">
    <location>
        <begin position="1020"/>
        <end position="1087"/>
    </location>
</feature>
<feature type="region of interest" description="Disordered" evidence="1">
    <location>
        <begin position="714"/>
        <end position="738"/>
    </location>
</feature>
<organism evidence="4 5">
    <name type="scientific">Podila minutissima</name>
    <dbReference type="NCBI Taxonomy" id="64525"/>
    <lineage>
        <taxon>Eukaryota</taxon>
        <taxon>Fungi</taxon>
        <taxon>Fungi incertae sedis</taxon>
        <taxon>Mucoromycota</taxon>
        <taxon>Mortierellomycotina</taxon>
        <taxon>Mortierellomycetes</taxon>
        <taxon>Mortierellales</taxon>
        <taxon>Mortierellaceae</taxon>
        <taxon>Podila</taxon>
    </lineage>
</organism>
<dbReference type="Pfam" id="PF06011">
    <property type="entry name" value="TRP"/>
    <property type="match status" value="1"/>
</dbReference>
<evidence type="ECO:0000256" key="1">
    <source>
        <dbReference type="SAM" id="MobiDB-lite"/>
    </source>
</evidence>
<feature type="transmembrane region" description="Helical" evidence="2">
    <location>
        <begin position="398"/>
        <end position="418"/>
    </location>
</feature>
<feature type="compositionally biased region" description="Low complexity" evidence="1">
    <location>
        <begin position="1035"/>
        <end position="1052"/>
    </location>
</feature>
<keyword evidence="2" id="KW-0812">Transmembrane</keyword>
<feature type="transmembrane region" description="Helical" evidence="2">
    <location>
        <begin position="424"/>
        <end position="446"/>
    </location>
</feature>
<dbReference type="GO" id="GO:0016020">
    <property type="term" value="C:membrane"/>
    <property type="evidence" value="ECO:0007669"/>
    <property type="project" value="TreeGrafter"/>
</dbReference>
<dbReference type="GO" id="GO:0055085">
    <property type="term" value="P:transmembrane transport"/>
    <property type="evidence" value="ECO:0007669"/>
    <property type="project" value="TreeGrafter"/>
</dbReference>
<evidence type="ECO:0000256" key="2">
    <source>
        <dbReference type="SAM" id="Phobius"/>
    </source>
</evidence>
<dbReference type="PANTHER" id="PTHR31145:SF6">
    <property type="entry name" value="INTEGRAL MEMBRANE PROTEIN (AFU_ORTHOLOGUE AFUA_7G01610)"/>
    <property type="match status" value="1"/>
</dbReference>
<evidence type="ECO:0000313" key="4">
    <source>
        <dbReference type="EMBL" id="KAF9323859.1"/>
    </source>
</evidence>
<feature type="transmembrane region" description="Helical" evidence="2">
    <location>
        <begin position="368"/>
        <end position="391"/>
    </location>
</feature>
<feature type="compositionally biased region" description="Polar residues" evidence="1">
    <location>
        <begin position="714"/>
        <end position="736"/>
    </location>
</feature>
<feature type="transmembrane region" description="Helical" evidence="2">
    <location>
        <begin position="535"/>
        <end position="554"/>
    </location>
</feature>
<dbReference type="PANTHER" id="PTHR31145">
    <property type="entry name" value="INTEGRAL MEMBRANE PROTEIN (AFU_ORTHOLOGUE AFUA_7G01610)"/>
    <property type="match status" value="1"/>
</dbReference>
<feature type="compositionally biased region" description="Polar residues" evidence="1">
    <location>
        <begin position="1277"/>
        <end position="1289"/>
    </location>
</feature>
<proteinExistence type="predicted"/>
<feature type="compositionally biased region" description="Low complexity" evidence="1">
    <location>
        <begin position="1258"/>
        <end position="1276"/>
    </location>
</feature>
<feature type="region of interest" description="Disordered" evidence="1">
    <location>
        <begin position="850"/>
        <end position="870"/>
    </location>
</feature>
<name>A0A9P5VHA1_9FUNG</name>
<gene>
    <name evidence="4" type="ORF">BG006_001051</name>
</gene>
<feature type="region of interest" description="Disordered" evidence="1">
    <location>
        <begin position="245"/>
        <end position="327"/>
    </location>
</feature>
<sequence>MSQFSEVEDYARNFFVEGYPPTAGNTAVLKTNFTITPSAPFAELMVTWQFTAPNQRETIMCLAVLIEKPDEQVNTAVSYLPLALAAYSGLVSLVSTFMRASVGNGLLGATATYGLVTEPVNVHSPGFFDIIFYAQFMLMTGQLSLNYPSFYSTFTSLFHWSFLEFRNSFAGKGPDNSTEVLTYGGAGSVNIIKDTAYQNQIQNQNKRSLHELFVDPSVEIFEAPTPRAYVSPQVTVADNWAPRTIDKRQLQETPVTTIPSVSAPVTKPPSPSPTPPSIPPPPSPTSSSSKTKSRSKTPTTAAANTTTSTVTATYTPTSTSSPIIPNVRTPFDRNSNIETKRYNVSRFGIEAYAAAIGADPSDLFLCTFINTILAGGVSLFLSAFYLVIAWVKAKESNVLRVWTLFFTPLALSAMYQLTISGRTVMMAIASASLLILSVGVTVFLTWRILHASSKLLLFEDIATLLKYGPIYSTLTEEGTLFFLVTLLVRFLWALTVAMLSSYGVAQIAVLLVIELGYMVVIGFKWPYAESSENKFHIFLGTIRIAVIGCSIAYVHDLSILDQDRQMFGYIQMALHLTAFIVMFALAKWNTILVIIFWRTRHDAFWKGPKSNYSFEDPVDADHDWVLTGRPRSAPPGRDPTLEAIKARRYTVQPYTSIPDIRCESMGPGGEAFQPRSPRDLYRRSLHHGERRSRFPSDDDGLMLDVRSEAVIPLSSSAGPMSARSTSPHPHSTNGSIESADEPVLPLQQAQPSVRFQPQRESYAKFERMNHQQAVIDPRTRRMSDIFKDGPYVYQGAPAASSTQRQPSKEKQGLWSSMKTSLGGYLSFGKGSIKRAASDGTKPKAFEVIRPQRPPPVRDATNDNASQMGGDNLRELNSIGIGRFFQESGRAYEKNRSLFVANPEALASRAGSVRSSLSVRPKLERGETGTSVYTLGQGRPKNPNISTDRGSILTGMGSSVSELGISDSRRVSAAHPRNSVESNIAEALMTEAPLRLQGGGILKVSKGPEKAVQYWHKESGQYIGTPEPSEPRQSQNLTSPSLLLLPTTRNSNLFDTIQKEPRQPSIKSKAGSRPDSPTESHHSHNPNVAVSAGRMHEILDRMFSDPDDTDDSISEDEETCSTFSGKVSAAIMALKQRKNQEESELDAQSLYRSDILEPVLEHADADMEGVRGTLKRAASATDRPRAGMTLIRTYTGPTKSPSSSSLRQGQTGVAQRPLAQTPLHSPSVMPFSGSTASLHHPSLTVGGTGVGTGLGSGPGTLSRQSSRQSSLSRQSSQHSIKSTTSRSTTDPLGAIVEAKDGATGTILNNLSRKSSSRSLVRAFDLQEPDHLSRS</sequence>
<feature type="compositionally biased region" description="Polar residues" evidence="1">
    <location>
        <begin position="1194"/>
        <end position="1212"/>
    </location>
</feature>
<reference evidence="4" key="1">
    <citation type="journal article" date="2020" name="Fungal Divers.">
        <title>Resolving the Mortierellaceae phylogeny through synthesis of multi-gene phylogenetics and phylogenomics.</title>
        <authorList>
            <person name="Vandepol N."/>
            <person name="Liber J."/>
            <person name="Desiro A."/>
            <person name="Na H."/>
            <person name="Kennedy M."/>
            <person name="Barry K."/>
            <person name="Grigoriev I.V."/>
            <person name="Miller A.N."/>
            <person name="O'Donnell K."/>
            <person name="Stajich J.E."/>
            <person name="Bonito G."/>
        </authorList>
    </citation>
    <scope>NUCLEOTIDE SEQUENCE</scope>
    <source>
        <strain evidence="4">NVP1</strain>
    </source>
</reference>
<feature type="compositionally biased region" description="Pro residues" evidence="1">
    <location>
        <begin position="266"/>
        <end position="284"/>
    </location>
</feature>
<keyword evidence="2" id="KW-1133">Transmembrane helix</keyword>
<feature type="transmembrane region" description="Helical" evidence="2">
    <location>
        <begin position="574"/>
        <end position="597"/>
    </location>
</feature>
<feature type="transmembrane region" description="Helical" evidence="2">
    <location>
        <begin position="505"/>
        <end position="523"/>
    </location>
</feature>
<feature type="compositionally biased region" description="Low complexity" evidence="1">
    <location>
        <begin position="285"/>
        <end position="327"/>
    </location>
</feature>
<dbReference type="Proteomes" id="UP000696485">
    <property type="component" value="Unassembled WGS sequence"/>
</dbReference>
<comment type="caution">
    <text evidence="4">The sequence shown here is derived from an EMBL/GenBank/DDBJ whole genome shotgun (WGS) entry which is preliminary data.</text>
</comment>
<evidence type="ECO:0000313" key="5">
    <source>
        <dbReference type="Proteomes" id="UP000696485"/>
    </source>
</evidence>
<feature type="region of interest" description="Disordered" evidence="1">
    <location>
        <begin position="920"/>
        <end position="948"/>
    </location>
</feature>
<protein>
    <recommendedName>
        <fullName evidence="3">TRP C-terminal domain-containing protein</fullName>
    </recommendedName>
</protein>